<name>A0ABR7M8L2_9BACT</name>
<dbReference type="RefSeq" id="WP_187256669.1">
    <property type="nucleotide sequence ID" value="NZ_JBHULF010000014.1"/>
</dbReference>
<comment type="caution">
    <text evidence="3">The sequence shown here is derived from an EMBL/GenBank/DDBJ whole genome shotgun (WGS) entry which is preliminary data.</text>
</comment>
<dbReference type="Pfam" id="PF14371">
    <property type="entry name" value="DUF4412"/>
    <property type="match status" value="1"/>
</dbReference>
<keyword evidence="1" id="KW-0732">Signal</keyword>
<feature type="domain" description="DUF4412" evidence="2">
    <location>
        <begin position="85"/>
        <end position="200"/>
    </location>
</feature>
<feature type="signal peptide" evidence="1">
    <location>
        <begin position="1"/>
        <end position="36"/>
    </location>
</feature>
<gene>
    <name evidence="3" type="ORF">BC349_10025</name>
</gene>
<evidence type="ECO:0000259" key="2">
    <source>
        <dbReference type="Pfam" id="PF14371"/>
    </source>
</evidence>
<keyword evidence="4" id="KW-1185">Reference proteome</keyword>
<protein>
    <recommendedName>
        <fullName evidence="2">DUF4412 domain-containing protein</fullName>
    </recommendedName>
</protein>
<evidence type="ECO:0000313" key="4">
    <source>
        <dbReference type="Proteomes" id="UP000765802"/>
    </source>
</evidence>
<dbReference type="EMBL" id="MBUA01000012">
    <property type="protein sequence ID" value="MBC6491370.1"/>
    <property type="molecule type" value="Genomic_DNA"/>
</dbReference>
<organism evidence="3 4">
    <name type="scientific">Flavihumibacter stibioxidans</name>
    <dbReference type="NCBI Taxonomy" id="1834163"/>
    <lineage>
        <taxon>Bacteria</taxon>
        <taxon>Pseudomonadati</taxon>
        <taxon>Bacteroidota</taxon>
        <taxon>Chitinophagia</taxon>
        <taxon>Chitinophagales</taxon>
        <taxon>Chitinophagaceae</taxon>
        <taxon>Flavihumibacter</taxon>
    </lineage>
</organism>
<dbReference type="Proteomes" id="UP000765802">
    <property type="component" value="Unassembled WGS sequence"/>
</dbReference>
<feature type="chain" id="PRO_5046934269" description="DUF4412 domain-containing protein" evidence="1">
    <location>
        <begin position="37"/>
        <end position="252"/>
    </location>
</feature>
<reference evidence="3 4" key="1">
    <citation type="submission" date="2016-07" db="EMBL/GenBank/DDBJ databases">
        <title>Genome analysis of Flavihumibacter stibioxidans YS-17.</title>
        <authorList>
            <person name="Shi K."/>
            <person name="Han Y."/>
            <person name="Wang G."/>
        </authorList>
    </citation>
    <scope>NUCLEOTIDE SEQUENCE [LARGE SCALE GENOMIC DNA]</scope>
    <source>
        <strain evidence="3 4">YS-17</strain>
    </source>
</reference>
<sequence>MSFHLSFGVAAPFKKITCIVTLCAAFACLSPATLQAQNADGLQDEYKFQMGITYNMTMEKGGRNGKTNQMTMWFAPADYAGFDVGEQKGMAMVYDFKSEVMVTFMEAQKMGMIIDMKKIHKMVADQAALEGRDLKEEEVKITKTGRTENILGYKCAEYSVVSDKSTGNVWVTSELGAGFGNYMKNFSMIMQGNQKGQSNLPNMKGLASGVMLRMETKETSSGDVSRFDATAVNKEGKIIKTAEYKIMKMPGQ</sequence>
<dbReference type="InterPro" id="IPR025524">
    <property type="entry name" value="DUF4412"/>
</dbReference>
<evidence type="ECO:0000256" key="1">
    <source>
        <dbReference type="SAM" id="SignalP"/>
    </source>
</evidence>
<evidence type="ECO:0000313" key="3">
    <source>
        <dbReference type="EMBL" id="MBC6491370.1"/>
    </source>
</evidence>
<accession>A0ABR7M8L2</accession>
<proteinExistence type="predicted"/>